<dbReference type="Pfam" id="PF17940">
    <property type="entry name" value="TetR_C_31"/>
    <property type="match status" value="1"/>
</dbReference>
<dbReference type="PANTHER" id="PTHR30055:SF234">
    <property type="entry name" value="HTH-TYPE TRANSCRIPTIONAL REGULATOR BETI"/>
    <property type="match status" value="1"/>
</dbReference>
<dbReference type="GO" id="GO:0003700">
    <property type="term" value="F:DNA-binding transcription factor activity"/>
    <property type="evidence" value="ECO:0007669"/>
    <property type="project" value="TreeGrafter"/>
</dbReference>
<dbReference type="HOGENOM" id="CLU_069356_21_5_11"/>
<feature type="DNA-binding region" description="H-T-H motif" evidence="4">
    <location>
        <begin position="37"/>
        <end position="56"/>
    </location>
</feature>
<dbReference type="OrthoDB" id="5068503at2"/>
<gene>
    <name evidence="6" type="ordered locus">Cwoe_2036</name>
</gene>
<dbReference type="InterPro" id="IPR041583">
    <property type="entry name" value="TetR_C_31"/>
</dbReference>
<keyword evidence="2 4" id="KW-0238">DNA-binding</keyword>
<dbReference type="KEGG" id="cwo:Cwoe_2036"/>
<protein>
    <submittedName>
        <fullName evidence="6">Transcriptional regulator, TetR family</fullName>
    </submittedName>
</protein>
<keyword evidence="1" id="KW-0805">Transcription regulation</keyword>
<dbReference type="PRINTS" id="PR00455">
    <property type="entry name" value="HTHTETR"/>
</dbReference>
<dbReference type="Gene3D" id="1.10.357.10">
    <property type="entry name" value="Tetracycline Repressor, domain 2"/>
    <property type="match status" value="1"/>
</dbReference>
<organism evidence="6 7">
    <name type="scientific">Conexibacter woesei (strain DSM 14684 / CCUG 47730 / CIP 108061 / JCM 11494 / NBRC 100937 / ID131577)</name>
    <dbReference type="NCBI Taxonomy" id="469383"/>
    <lineage>
        <taxon>Bacteria</taxon>
        <taxon>Bacillati</taxon>
        <taxon>Actinomycetota</taxon>
        <taxon>Thermoleophilia</taxon>
        <taxon>Solirubrobacterales</taxon>
        <taxon>Conexibacteraceae</taxon>
        <taxon>Conexibacter</taxon>
    </lineage>
</organism>
<dbReference type="InterPro" id="IPR001647">
    <property type="entry name" value="HTH_TetR"/>
</dbReference>
<accession>D3F490</accession>
<dbReference type="InterPro" id="IPR050109">
    <property type="entry name" value="HTH-type_TetR-like_transc_reg"/>
</dbReference>
<dbReference type="GO" id="GO:0000976">
    <property type="term" value="F:transcription cis-regulatory region binding"/>
    <property type="evidence" value="ECO:0007669"/>
    <property type="project" value="TreeGrafter"/>
</dbReference>
<proteinExistence type="predicted"/>
<evidence type="ECO:0000256" key="4">
    <source>
        <dbReference type="PROSITE-ProRule" id="PRU00335"/>
    </source>
</evidence>
<dbReference type="PANTHER" id="PTHR30055">
    <property type="entry name" value="HTH-TYPE TRANSCRIPTIONAL REGULATOR RUTR"/>
    <property type="match status" value="1"/>
</dbReference>
<dbReference type="AlphaFoldDB" id="D3F490"/>
<sequence>MANAPDTNGGHEERTGRQRLLEAAIEVVARSGYEALSYRSVAKQAGVTHGLVHYHFGQREALLAEARAYAAAKSVASQIFEDEDVLIDEFALGLSRVVAAEPDLAAFQIALDLHGRLDPELRSDSKRHWERYLAATEAALERVGIAADPAITHMVLATLTGLVLIQLSFSSPAETDRAVRALQGTLTLLREQAGDPVVSRERS</sequence>
<evidence type="ECO:0000256" key="2">
    <source>
        <dbReference type="ARBA" id="ARBA00023125"/>
    </source>
</evidence>
<dbReference type="Proteomes" id="UP000008229">
    <property type="component" value="Chromosome"/>
</dbReference>
<dbReference type="EMBL" id="CP001854">
    <property type="protein sequence ID" value="ADB50462.1"/>
    <property type="molecule type" value="Genomic_DNA"/>
</dbReference>
<reference evidence="7" key="2">
    <citation type="submission" date="2010-01" db="EMBL/GenBank/DDBJ databases">
        <title>The complete genome of Conexibacter woesei DSM 14684.</title>
        <authorList>
            <consortium name="US DOE Joint Genome Institute (JGI-PGF)"/>
            <person name="Lucas S."/>
            <person name="Copeland A."/>
            <person name="Lapidus A."/>
            <person name="Glavina del Rio T."/>
            <person name="Dalin E."/>
            <person name="Tice H."/>
            <person name="Bruce D."/>
            <person name="Goodwin L."/>
            <person name="Pitluck S."/>
            <person name="Kyrpides N."/>
            <person name="Mavromatis K."/>
            <person name="Ivanova N."/>
            <person name="Mikhailova N."/>
            <person name="Chertkov O."/>
            <person name="Brettin T."/>
            <person name="Detter J.C."/>
            <person name="Han C."/>
            <person name="Larimer F."/>
            <person name="Land M."/>
            <person name="Hauser L."/>
            <person name="Markowitz V."/>
            <person name="Cheng J.-F."/>
            <person name="Hugenholtz P."/>
            <person name="Woyke T."/>
            <person name="Wu D."/>
            <person name="Pukall R."/>
            <person name="Steenblock K."/>
            <person name="Schneider S."/>
            <person name="Klenk H.-P."/>
            <person name="Eisen J.A."/>
        </authorList>
    </citation>
    <scope>NUCLEOTIDE SEQUENCE [LARGE SCALE GENOMIC DNA]</scope>
    <source>
        <strain evidence="7">DSM 14684 / CIP 108061 / JCM 11494 / NBRC 100937 / ID131577</strain>
    </source>
</reference>
<evidence type="ECO:0000256" key="1">
    <source>
        <dbReference type="ARBA" id="ARBA00023015"/>
    </source>
</evidence>
<dbReference type="STRING" id="469383.Cwoe_2036"/>
<keyword evidence="3" id="KW-0804">Transcription</keyword>
<name>D3F490_CONWI</name>
<feature type="domain" description="HTH tetR-type" evidence="5">
    <location>
        <begin position="14"/>
        <end position="74"/>
    </location>
</feature>
<evidence type="ECO:0000313" key="7">
    <source>
        <dbReference type="Proteomes" id="UP000008229"/>
    </source>
</evidence>
<dbReference type="SUPFAM" id="SSF46689">
    <property type="entry name" value="Homeodomain-like"/>
    <property type="match status" value="1"/>
</dbReference>
<reference evidence="6 7" key="1">
    <citation type="journal article" date="2010" name="Stand. Genomic Sci.">
        <title>Complete genome sequence of Conexibacter woesei type strain (ID131577).</title>
        <authorList>
            <person name="Pukall R."/>
            <person name="Lapidus A."/>
            <person name="Glavina Del Rio T."/>
            <person name="Copeland A."/>
            <person name="Tice H."/>
            <person name="Cheng J.-F."/>
            <person name="Lucas S."/>
            <person name="Chen F."/>
            <person name="Nolan M."/>
            <person name="Bruce D."/>
            <person name="Goodwin L."/>
            <person name="Pitluck S."/>
            <person name="Mavromatis K."/>
            <person name="Ivanova N."/>
            <person name="Ovchinnikova G."/>
            <person name="Pati A."/>
            <person name="Chen A."/>
            <person name="Palaniappan K."/>
            <person name="Land M."/>
            <person name="Hauser L."/>
            <person name="Chang Y.-J."/>
            <person name="Jeffries C.D."/>
            <person name="Chain P."/>
            <person name="Meincke L."/>
            <person name="Sims D."/>
            <person name="Brettin T."/>
            <person name="Detter J.C."/>
            <person name="Rohde M."/>
            <person name="Goeker M."/>
            <person name="Bristow J."/>
            <person name="Eisen J.A."/>
            <person name="Markowitz V."/>
            <person name="Kyrpides N.C."/>
            <person name="Klenk H.-P."/>
            <person name="Hugenholtz P."/>
        </authorList>
    </citation>
    <scope>NUCLEOTIDE SEQUENCE [LARGE SCALE GENOMIC DNA]</scope>
    <source>
        <strain evidence="7">DSM 14684 / CIP 108061 / JCM 11494 / NBRC 100937 / ID131577</strain>
    </source>
</reference>
<keyword evidence="7" id="KW-1185">Reference proteome</keyword>
<dbReference type="Pfam" id="PF00440">
    <property type="entry name" value="TetR_N"/>
    <property type="match status" value="1"/>
</dbReference>
<dbReference type="PROSITE" id="PS50977">
    <property type="entry name" value="HTH_TETR_2"/>
    <property type="match status" value="1"/>
</dbReference>
<evidence type="ECO:0000259" key="5">
    <source>
        <dbReference type="PROSITE" id="PS50977"/>
    </source>
</evidence>
<dbReference type="eggNOG" id="COG1309">
    <property type="taxonomic scope" value="Bacteria"/>
</dbReference>
<evidence type="ECO:0000313" key="6">
    <source>
        <dbReference type="EMBL" id="ADB50462.1"/>
    </source>
</evidence>
<evidence type="ECO:0000256" key="3">
    <source>
        <dbReference type="ARBA" id="ARBA00023163"/>
    </source>
</evidence>
<dbReference type="RefSeq" id="WP_012933513.1">
    <property type="nucleotide sequence ID" value="NC_013739.1"/>
</dbReference>
<dbReference type="InterPro" id="IPR009057">
    <property type="entry name" value="Homeodomain-like_sf"/>
</dbReference>